<protein>
    <submittedName>
        <fullName evidence="13">Membrane protein</fullName>
    </submittedName>
</protein>
<evidence type="ECO:0000256" key="11">
    <source>
        <dbReference type="SAM" id="Phobius"/>
    </source>
</evidence>
<evidence type="ECO:0000256" key="1">
    <source>
        <dbReference type="ARBA" id="ARBA00004651"/>
    </source>
</evidence>
<dbReference type="InterPro" id="IPR047196">
    <property type="entry name" value="YidC_ALB_C"/>
</dbReference>
<dbReference type="GO" id="GO:0005886">
    <property type="term" value="C:plasma membrane"/>
    <property type="evidence" value="ECO:0007669"/>
    <property type="project" value="UniProtKB-SubCell"/>
</dbReference>
<evidence type="ECO:0000256" key="3">
    <source>
        <dbReference type="ARBA" id="ARBA00022475"/>
    </source>
</evidence>
<keyword evidence="4 9" id="KW-0812">Transmembrane</keyword>
<evidence type="ECO:0000256" key="6">
    <source>
        <dbReference type="ARBA" id="ARBA00022989"/>
    </source>
</evidence>
<dbReference type="GO" id="GO:0015031">
    <property type="term" value="P:protein transport"/>
    <property type="evidence" value="ECO:0007669"/>
    <property type="project" value="UniProtKB-KW"/>
</dbReference>
<dbReference type="NCBIfam" id="TIGR03592">
    <property type="entry name" value="yidC_oxa1_cterm"/>
    <property type="match status" value="1"/>
</dbReference>
<gene>
    <name evidence="13" type="ORF">CPJCM30710_17080</name>
</gene>
<keyword evidence="2" id="KW-0813">Transport</keyword>
<feature type="domain" description="Membrane insertase YidC/Oxa/ALB C-terminal" evidence="12">
    <location>
        <begin position="22"/>
        <end position="203"/>
    </location>
</feature>
<evidence type="ECO:0000313" key="13">
    <source>
        <dbReference type="EMBL" id="GIM29042.1"/>
    </source>
</evidence>
<proteinExistence type="inferred from homology"/>
<evidence type="ECO:0000259" key="12">
    <source>
        <dbReference type="Pfam" id="PF02096"/>
    </source>
</evidence>
<feature type="transmembrane region" description="Helical" evidence="11">
    <location>
        <begin position="87"/>
        <end position="108"/>
    </location>
</feature>
<dbReference type="InterPro" id="IPR001708">
    <property type="entry name" value="YidC/ALB3/OXA1/COX18"/>
</dbReference>
<evidence type="ECO:0000256" key="2">
    <source>
        <dbReference type="ARBA" id="ARBA00022448"/>
    </source>
</evidence>
<dbReference type="EMBL" id="BOPZ01000012">
    <property type="protein sequence ID" value="GIM29042.1"/>
    <property type="molecule type" value="Genomic_DNA"/>
</dbReference>
<keyword evidence="10" id="KW-0175">Coiled coil</keyword>
<evidence type="ECO:0000256" key="9">
    <source>
        <dbReference type="RuleBase" id="RU003945"/>
    </source>
</evidence>
<evidence type="ECO:0000256" key="4">
    <source>
        <dbReference type="ARBA" id="ARBA00022692"/>
    </source>
</evidence>
<accession>A0A919VGC3</accession>
<reference evidence="13" key="1">
    <citation type="submission" date="2021-03" db="EMBL/GenBank/DDBJ databases">
        <title>Taxonomic study of Clostridium polyendosporum from meadow-gley soil under rice.</title>
        <authorList>
            <person name="Kobayashi H."/>
            <person name="Tanizawa Y."/>
            <person name="Yagura M."/>
        </authorList>
    </citation>
    <scope>NUCLEOTIDE SEQUENCE</scope>
    <source>
        <strain evidence="13">JCM 30710</strain>
    </source>
</reference>
<evidence type="ECO:0000313" key="14">
    <source>
        <dbReference type="Proteomes" id="UP000679179"/>
    </source>
</evidence>
<dbReference type="PANTHER" id="PTHR12428:SF65">
    <property type="entry name" value="CYTOCHROME C OXIDASE ASSEMBLY PROTEIN COX18, MITOCHONDRIAL"/>
    <property type="match status" value="1"/>
</dbReference>
<keyword evidence="8" id="KW-0143">Chaperone</keyword>
<keyword evidence="3" id="KW-1003">Cell membrane</keyword>
<dbReference type="Pfam" id="PF02096">
    <property type="entry name" value="60KD_IMP"/>
    <property type="match status" value="1"/>
</dbReference>
<organism evidence="13 14">
    <name type="scientific">Clostridium polyendosporum</name>
    <dbReference type="NCBI Taxonomy" id="69208"/>
    <lineage>
        <taxon>Bacteria</taxon>
        <taxon>Bacillati</taxon>
        <taxon>Bacillota</taxon>
        <taxon>Clostridia</taxon>
        <taxon>Eubacteriales</taxon>
        <taxon>Clostridiaceae</taxon>
        <taxon>Clostridium</taxon>
    </lineage>
</organism>
<dbReference type="CDD" id="cd20070">
    <property type="entry name" value="5TM_YidC_Alb3"/>
    <property type="match status" value="1"/>
</dbReference>
<comment type="similarity">
    <text evidence="9">Belongs to the OXA1/ALB3/YidC family.</text>
</comment>
<keyword evidence="7 11" id="KW-0472">Membrane</keyword>
<comment type="subcellular location">
    <subcellularLocation>
        <location evidence="1">Cell membrane</location>
        <topology evidence="1">Multi-pass membrane protein</topology>
    </subcellularLocation>
    <subcellularLocation>
        <location evidence="9">Membrane</location>
        <topology evidence="9">Multi-pass membrane protein</topology>
    </subcellularLocation>
</comment>
<dbReference type="RefSeq" id="WP_212903756.1">
    <property type="nucleotide sequence ID" value="NZ_BOPZ01000012.1"/>
</dbReference>
<feature type="coiled-coil region" evidence="10">
    <location>
        <begin position="55"/>
        <end position="82"/>
    </location>
</feature>
<feature type="transmembrane region" description="Helical" evidence="11">
    <location>
        <begin position="128"/>
        <end position="150"/>
    </location>
</feature>
<evidence type="ECO:0000256" key="7">
    <source>
        <dbReference type="ARBA" id="ARBA00023136"/>
    </source>
</evidence>
<evidence type="ECO:0000256" key="5">
    <source>
        <dbReference type="ARBA" id="ARBA00022927"/>
    </source>
</evidence>
<evidence type="ECO:0000256" key="10">
    <source>
        <dbReference type="SAM" id="Coils"/>
    </source>
</evidence>
<keyword evidence="5" id="KW-0653">Protein transport</keyword>
<dbReference type="InterPro" id="IPR028055">
    <property type="entry name" value="YidC/Oxa/ALB_C"/>
</dbReference>
<evidence type="ECO:0000256" key="8">
    <source>
        <dbReference type="ARBA" id="ARBA00023186"/>
    </source>
</evidence>
<dbReference type="PANTHER" id="PTHR12428">
    <property type="entry name" value="OXA1"/>
    <property type="match status" value="1"/>
</dbReference>
<name>A0A919VGC3_9CLOT</name>
<keyword evidence="14" id="KW-1185">Reference proteome</keyword>
<keyword evidence="6 11" id="KW-1133">Transmembrane helix</keyword>
<dbReference type="AlphaFoldDB" id="A0A919VGC3"/>
<dbReference type="GO" id="GO:0051205">
    <property type="term" value="P:protein insertion into membrane"/>
    <property type="evidence" value="ECO:0007669"/>
    <property type="project" value="TreeGrafter"/>
</dbReference>
<dbReference type="Proteomes" id="UP000679179">
    <property type="component" value="Unassembled WGS sequence"/>
</dbReference>
<feature type="transmembrane region" description="Helical" evidence="11">
    <location>
        <begin position="162"/>
        <end position="179"/>
    </location>
</feature>
<dbReference type="GO" id="GO:0032977">
    <property type="term" value="F:membrane insertase activity"/>
    <property type="evidence" value="ECO:0007669"/>
    <property type="project" value="InterPro"/>
</dbReference>
<feature type="transmembrane region" description="Helical" evidence="11">
    <location>
        <begin position="12"/>
        <end position="37"/>
    </location>
</feature>
<comment type="caution">
    <text evidence="13">The sequence shown here is derived from an EMBL/GenBank/DDBJ whole genome shotgun (WGS) entry which is preliminary data.</text>
</comment>
<sequence>MNIISNILDNLLSFFFTISGDWGIAITFLTVFIRVILLPLSIKQKVNIEKNQDLYKSMEEIRKIYKNNKGKLETEMQKLYKQNIKGMLVNSVGLLQIPIVLALYNVILKMPVQESTLIIPWVTSIKMIDSYLIVPVIYTLIILSPYLLSYIPFFKTSFQAKVSKANLIFTSIFSILITFKTPIAVGIYFITTGFFSLVEEVVFRLYLKK</sequence>